<dbReference type="GO" id="GO:0031177">
    <property type="term" value="F:phosphopantetheine binding"/>
    <property type="evidence" value="ECO:0007669"/>
    <property type="project" value="InterPro"/>
</dbReference>
<organism evidence="4 5">
    <name type="scientific">Periconia macrospinosa</name>
    <dbReference type="NCBI Taxonomy" id="97972"/>
    <lineage>
        <taxon>Eukaryota</taxon>
        <taxon>Fungi</taxon>
        <taxon>Dikarya</taxon>
        <taxon>Ascomycota</taxon>
        <taxon>Pezizomycotina</taxon>
        <taxon>Dothideomycetes</taxon>
        <taxon>Pleosporomycetidae</taxon>
        <taxon>Pleosporales</taxon>
        <taxon>Massarineae</taxon>
        <taxon>Periconiaceae</taxon>
        <taxon>Periconia</taxon>
    </lineage>
</organism>
<dbReference type="Pfam" id="PF08659">
    <property type="entry name" value="KR"/>
    <property type="match status" value="1"/>
</dbReference>
<dbReference type="Proteomes" id="UP000244855">
    <property type="component" value="Unassembled WGS sequence"/>
</dbReference>
<dbReference type="GO" id="GO:0006633">
    <property type="term" value="P:fatty acid biosynthetic process"/>
    <property type="evidence" value="ECO:0007669"/>
    <property type="project" value="TreeGrafter"/>
</dbReference>
<dbReference type="Gene3D" id="3.90.180.10">
    <property type="entry name" value="Medium-chain alcohol dehydrogenases, catalytic domain"/>
    <property type="match status" value="1"/>
</dbReference>
<dbReference type="InterPro" id="IPR057326">
    <property type="entry name" value="KR_dom"/>
</dbReference>
<keyword evidence="5" id="KW-1185">Reference proteome</keyword>
<dbReference type="STRING" id="97972.A0A2V1D3W0"/>
<evidence type="ECO:0000256" key="1">
    <source>
        <dbReference type="ARBA" id="ARBA00022450"/>
    </source>
</evidence>
<dbReference type="InterPro" id="IPR009081">
    <property type="entry name" value="PP-bd_ACP"/>
</dbReference>
<sequence length="477" mass="51229">MRPFLRRATFTALEIGGMAADFGELGKDIIDQVLSMFVKRSLHPVENFEVLPISHLKDGMRALQSGKSIGKIVFDMADDALVPIRIRSQSNWHLDANKTYVIAGGTGGLGLMIAEWMVKQKGARYLLLLSRSGIKQGAIDTIDTVNSLRELGAVIEAPPCDVRDENALRDVVERCRSSMPPIGGCIQSTMVLKDTAFASMSPEDWATSTSPKVRGSWNLHTVLPKGLDFFVLLSSIAGIVGSAGQANYAAGNTYMDALAHYRNALGERAAALDLGAMVDYGFLATNEALRNRVLSAGILRGISSSELLALLDHFCDPQSAVSGPRAAQVVLGLASASEIRAAGLQANSPLLSLPFYQHVFSGTPSSSEQANENAGLEVQRRQEFVSAKSPSDAGVIVAEALLERLVAMTPGLRDRMDAKDLDEAIQIFGVDSLQAIELRSWFAQEFAADVPIFVILGDETLASLGLLVAEKSKLRAL</sequence>
<dbReference type="GO" id="GO:0004312">
    <property type="term" value="F:fatty acid synthase activity"/>
    <property type="evidence" value="ECO:0007669"/>
    <property type="project" value="TreeGrafter"/>
</dbReference>
<protein>
    <submittedName>
        <fullName evidence="4">KR-domain-containing protein</fullName>
    </submittedName>
</protein>
<dbReference type="InterPro" id="IPR020806">
    <property type="entry name" value="PKS_PP-bd"/>
</dbReference>
<feature type="domain" description="Carrier" evidence="3">
    <location>
        <begin position="396"/>
        <end position="472"/>
    </location>
</feature>
<keyword evidence="2" id="KW-0597">Phosphoprotein</keyword>
<dbReference type="PANTHER" id="PTHR43775:SF29">
    <property type="entry name" value="ASPERFURANONE POLYKETIDE SYNTHASE AFOG-RELATED"/>
    <property type="match status" value="1"/>
</dbReference>
<dbReference type="PANTHER" id="PTHR43775">
    <property type="entry name" value="FATTY ACID SYNTHASE"/>
    <property type="match status" value="1"/>
</dbReference>
<dbReference type="InterPro" id="IPR036291">
    <property type="entry name" value="NAD(P)-bd_dom_sf"/>
</dbReference>
<reference evidence="4 5" key="1">
    <citation type="journal article" date="2018" name="Sci. Rep.">
        <title>Comparative genomics provides insights into the lifestyle and reveals functional heterogeneity of dark septate endophytic fungi.</title>
        <authorList>
            <person name="Knapp D.G."/>
            <person name="Nemeth J.B."/>
            <person name="Barry K."/>
            <person name="Hainaut M."/>
            <person name="Henrissat B."/>
            <person name="Johnson J."/>
            <person name="Kuo A."/>
            <person name="Lim J.H.P."/>
            <person name="Lipzen A."/>
            <person name="Nolan M."/>
            <person name="Ohm R.A."/>
            <person name="Tamas L."/>
            <person name="Grigoriev I.V."/>
            <person name="Spatafora J.W."/>
            <person name="Nagy L.G."/>
            <person name="Kovacs G.M."/>
        </authorList>
    </citation>
    <scope>NUCLEOTIDE SEQUENCE [LARGE SCALE GENOMIC DNA]</scope>
    <source>
        <strain evidence="4 5">DSE2036</strain>
    </source>
</reference>
<accession>A0A2V1D3W0</accession>
<dbReference type="InterPro" id="IPR036736">
    <property type="entry name" value="ACP-like_sf"/>
</dbReference>
<evidence type="ECO:0000313" key="5">
    <source>
        <dbReference type="Proteomes" id="UP000244855"/>
    </source>
</evidence>
<dbReference type="InterPro" id="IPR050091">
    <property type="entry name" value="PKS_NRPS_Biosynth_Enz"/>
</dbReference>
<evidence type="ECO:0000256" key="2">
    <source>
        <dbReference type="ARBA" id="ARBA00022553"/>
    </source>
</evidence>
<dbReference type="PROSITE" id="PS50075">
    <property type="entry name" value="CARRIER"/>
    <property type="match status" value="1"/>
</dbReference>
<dbReference type="OrthoDB" id="329835at2759"/>
<dbReference type="GO" id="GO:0044550">
    <property type="term" value="P:secondary metabolite biosynthetic process"/>
    <property type="evidence" value="ECO:0007669"/>
    <property type="project" value="TreeGrafter"/>
</dbReference>
<dbReference type="InterPro" id="IPR013968">
    <property type="entry name" value="PKS_KR"/>
</dbReference>
<evidence type="ECO:0000259" key="3">
    <source>
        <dbReference type="PROSITE" id="PS50075"/>
    </source>
</evidence>
<dbReference type="SUPFAM" id="SSF51735">
    <property type="entry name" value="NAD(P)-binding Rossmann-fold domains"/>
    <property type="match status" value="1"/>
</dbReference>
<dbReference type="SMART" id="SM00822">
    <property type="entry name" value="PKS_KR"/>
    <property type="match status" value="1"/>
</dbReference>
<evidence type="ECO:0000313" key="4">
    <source>
        <dbReference type="EMBL" id="PVH92692.1"/>
    </source>
</evidence>
<dbReference type="EMBL" id="KZ805656">
    <property type="protein sequence ID" value="PVH92692.1"/>
    <property type="molecule type" value="Genomic_DNA"/>
</dbReference>
<dbReference type="AlphaFoldDB" id="A0A2V1D3W0"/>
<dbReference type="Gene3D" id="3.40.50.720">
    <property type="entry name" value="NAD(P)-binding Rossmann-like Domain"/>
    <property type="match status" value="2"/>
</dbReference>
<dbReference type="SUPFAM" id="SSF47336">
    <property type="entry name" value="ACP-like"/>
    <property type="match status" value="1"/>
</dbReference>
<keyword evidence="1" id="KW-0596">Phosphopantetheine</keyword>
<name>A0A2V1D3W0_9PLEO</name>
<gene>
    <name evidence="4" type="ORF">DM02DRAFT_721984</name>
</gene>
<proteinExistence type="predicted"/>
<dbReference type="SMART" id="SM00823">
    <property type="entry name" value="PKS_PP"/>
    <property type="match status" value="1"/>
</dbReference>